<accession>A0A3B0U4K3</accession>
<feature type="non-terminal residue" evidence="1">
    <location>
        <position position="341"/>
    </location>
</feature>
<keyword evidence="1" id="KW-0378">Hydrolase</keyword>
<sequence>FSIVQIFPIGLSVASAQLIPSGMVGGVLNLPVPGTMVSVSPHFAPPIIRGLTVYPENPLRFGFIIDSGDDNLQGDLFEVESEKLIKYFLAALTTPEDEFWVNLSPYEKDRIIPDGLGVTELGRDMLAQDYLLKQLTASLMYPEDELGEEFWNRIYAKAQKIYGTTEIPVNTFNKVWIVPDKAVVYEHEGKVFVGERHLKVMLEEDYLAMENNQRMDRRGLIHQTQDKNTPNNFQSEIIREVLIPEIEKEVNEGELFANLRQIYNSMILATWYKQNLRESLLGQVYMDQNKVKGIDLEDKQIKQKIYDQYLEAFKIGVYDYIKEDYDSATKEIIPRKYFSGG</sequence>
<dbReference type="EMBL" id="UOEN01000213">
    <property type="protein sequence ID" value="VAW14346.1"/>
    <property type="molecule type" value="Genomic_DNA"/>
</dbReference>
<gene>
    <name evidence="1" type="ORF">MNBD_BACTEROID05-71</name>
</gene>
<evidence type="ECO:0000313" key="1">
    <source>
        <dbReference type="EMBL" id="VAW14346.1"/>
    </source>
</evidence>
<dbReference type="EC" id="3.1.-.-" evidence="1"/>
<keyword evidence="1" id="KW-0269">Exonuclease</keyword>
<name>A0A3B0U4K3_9ZZZZ</name>
<reference evidence="1" key="1">
    <citation type="submission" date="2018-06" db="EMBL/GenBank/DDBJ databases">
        <authorList>
            <person name="Zhirakovskaya E."/>
        </authorList>
    </citation>
    <scope>NUCLEOTIDE SEQUENCE</scope>
</reference>
<dbReference type="AlphaFoldDB" id="A0A3B0U4K3"/>
<dbReference type="GO" id="GO:0004527">
    <property type="term" value="F:exonuclease activity"/>
    <property type="evidence" value="ECO:0007669"/>
    <property type="project" value="UniProtKB-KW"/>
</dbReference>
<keyword evidence="1" id="KW-0540">Nuclease</keyword>
<organism evidence="1">
    <name type="scientific">hydrothermal vent metagenome</name>
    <dbReference type="NCBI Taxonomy" id="652676"/>
    <lineage>
        <taxon>unclassified sequences</taxon>
        <taxon>metagenomes</taxon>
        <taxon>ecological metagenomes</taxon>
    </lineage>
</organism>
<feature type="non-terminal residue" evidence="1">
    <location>
        <position position="1"/>
    </location>
</feature>
<protein>
    <submittedName>
        <fullName evidence="1">Single-stranded-DNA-specific exonuclease RecJ</fullName>
        <ecNumber evidence="1">3.1.-.-</ecNumber>
    </submittedName>
</protein>
<proteinExistence type="predicted"/>